<protein>
    <submittedName>
        <fullName evidence="10">Acyl-ACP thioesterase</fullName>
    </submittedName>
</protein>
<dbReference type="GO" id="GO:0016297">
    <property type="term" value="F:fatty acyl-[ACP] hydrolase activity"/>
    <property type="evidence" value="ECO:0007669"/>
    <property type="project" value="InterPro"/>
</dbReference>
<dbReference type="Proteomes" id="UP000254737">
    <property type="component" value="Unassembled WGS sequence"/>
</dbReference>
<feature type="domain" description="Acyl-ACP thioesterase N-terminal hotdog" evidence="8">
    <location>
        <begin position="10"/>
        <end position="126"/>
    </location>
</feature>
<dbReference type="CDD" id="cd00586">
    <property type="entry name" value="4HBT"/>
    <property type="match status" value="1"/>
</dbReference>
<reference evidence="10 11" key="1">
    <citation type="submission" date="2018-06" db="EMBL/GenBank/DDBJ databases">
        <authorList>
            <consortium name="Pathogen Informatics"/>
            <person name="Doyle S."/>
        </authorList>
    </citation>
    <scope>NUCLEOTIDE SEQUENCE [LARGE SCALE GENOMIC DNA]</scope>
    <source>
        <strain evidence="10 11">NCTC13456</strain>
    </source>
</reference>
<keyword evidence="7" id="KW-0275">Fatty acid biosynthesis</keyword>
<evidence type="ECO:0000256" key="6">
    <source>
        <dbReference type="ARBA" id="ARBA00023098"/>
    </source>
</evidence>
<dbReference type="InterPro" id="IPR002864">
    <property type="entry name" value="Acyl-ACP_thioesterase_NHD"/>
</dbReference>
<dbReference type="Gene3D" id="3.10.129.10">
    <property type="entry name" value="Hotdog Thioesterase"/>
    <property type="match status" value="2"/>
</dbReference>
<evidence type="ECO:0000256" key="7">
    <source>
        <dbReference type="ARBA" id="ARBA00023160"/>
    </source>
</evidence>
<dbReference type="GO" id="GO:0000036">
    <property type="term" value="F:acyl carrier activity"/>
    <property type="evidence" value="ECO:0007669"/>
    <property type="project" value="TreeGrafter"/>
</dbReference>
<keyword evidence="4" id="KW-0276">Fatty acid metabolism</keyword>
<gene>
    <name evidence="10" type="ORF">NCTC13456_00726</name>
</gene>
<feature type="domain" description="Acyl-ACP thioesterase-like C-terminal" evidence="9">
    <location>
        <begin position="159"/>
        <end position="233"/>
    </location>
</feature>
<evidence type="ECO:0000256" key="5">
    <source>
        <dbReference type="ARBA" id="ARBA00022946"/>
    </source>
</evidence>
<keyword evidence="5" id="KW-0809">Transit peptide</keyword>
<dbReference type="STRING" id="343874.GCA_000805695_01275"/>
<dbReference type="InterPro" id="IPR049427">
    <property type="entry name" value="Acyl-ACP_TE_C"/>
</dbReference>
<evidence type="ECO:0000313" key="11">
    <source>
        <dbReference type="Proteomes" id="UP000254737"/>
    </source>
</evidence>
<evidence type="ECO:0000256" key="3">
    <source>
        <dbReference type="ARBA" id="ARBA00022801"/>
    </source>
</evidence>
<comment type="similarity">
    <text evidence="1">Belongs to the acyl-ACP thioesterase family.</text>
</comment>
<dbReference type="InterPro" id="IPR029069">
    <property type="entry name" value="HotDog_dom_sf"/>
</dbReference>
<dbReference type="Pfam" id="PF20791">
    <property type="entry name" value="Acyl-ACP_TE_C"/>
    <property type="match status" value="1"/>
</dbReference>
<organism evidence="10 11">
    <name type="scientific">Empedobacter falsenii</name>
    <dbReference type="NCBI Taxonomy" id="343874"/>
    <lineage>
        <taxon>Bacteria</taxon>
        <taxon>Pseudomonadati</taxon>
        <taxon>Bacteroidota</taxon>
        <taxon>Flavobacteriia</taxon>
        <taxon>Flavobacteriales</taxon>
        <taxon>Weeksellaceae</taxon>
        <taxon>Empedobacter</taxon>
    </lineage>
</organism>
<evidence type="ECO:0000259" key="9">
    <source>
        <dbReference type="Pfam" id="PF20791"/>
    </source>
</evidence>
<sequence>MPIAEDFKSIYTKNWEIYFSQCDPTGKMKLSEMANLFQLTASEHAIKGGLGFFDLQEFNQSWVMNRLRIEIDELPSWTDFVDVKTWIEVLKGAKSIRDFTIEKNGKKLIGASSLWAVFNTEKRRPDILQLDSSHIERFPNLKPTEIENSILNIDFEPTEVIQYKVQFSDLDIVKHANNTKYLDWCLNTIDPEITLKHRIKAIDMNFLKELSLNDEIEIQKLETEHLIQFKIINQEKVNFVCRLELR</sequence>
<dbReference type="InterPro" id="IPR045023">
    <property type="entry name" value="FATA/B"/>
</dbReference>
<proteinExistence type="inferred from homology"/>
<evidence type="ECO:0000256" key="1">
    <source>
        <dbReference type="ARBA" id="ARBA00006500"/>
    </source>
</evidence>
<keyword evidence="3" id="KW-0378">Hydrolase</keyword>
<dbReference type="PANTHER" id="PTHR31727">
    <property type="entry name" value="OLEOYL-ACYL CARRIER PROTEIN THIOESTERASE 1, CHLOROPLASTIC"/>
    <property type="match status" value="1"/>
</dbReference>
<keyword evidence="6" id="KW-0443">Lipid metabolism</keyword>
<dbReference type="Pfam" id="PF01643">
    <property type="entry name" value="Acyl-ACP_TE"/>
    <property type="match status" value="1"/>
</dbReference>
<evidence type="ECO:0000256" key="2">
    <source>
        <dbReference type="ARBA" id="ARBA00022516"/>
    </source>
</evidence>
<evidence type="ECO:0000259" key="8">
    <source>
        <dbReference type="Pfam" id="PF01643"/>
    </source>
</evidence>
<dbReference type="PANTHER" id="PTHR31727:SF6">
    <property type="entry name" value="OLEOYL-ACYL CARRIER PROTEIN THIOESTERASE 1, CHLOROPLASTIC"/>
    <property type="match status" value="1"/>
</dbReference>
<dbReference type="EMBL" id="UFXS01000001">
    <property type="protein sequence ID" value="STD53887.1"/>
    <property type="molecule type" value="Genomic_DNA"/>
</dbReference>
<accession>A0A376G4K6</accession>
<dbReference type="RefSeq" id="WP_114998796.1">
    <property type="nucleotide sequence ID" value="NZ_UFXS01000001.1"/>
</dbReference>
<evidence type="ECO:0000313" key="10">
    <source>
        <dbReference type="EMBL" id="STD53887.1"/>
    </source>
</evidence>
<name>A0A376G4K6_9FLAO</name>
<dbReference type="SUPFAM" id="SSF54637">
    <property type="entry name" value="Thioesterase/thiol ester dehydrase-isomerase"/>
    <property type="match status" value="2"/>
</dbReference>
<dbReference type="AlphaFoldDB" id="A0A376G4K6"/>
<evidence type="ECO:0000256" key="4">
    <source>
        <dbReference type="ARBA" id="ARBA00022832"/>
    </source>
</evidence>
<keyword evidence="2" id="KW-0444">Lipid biosynthesis</keyword>